<proteinExistence type="predicted"/>
<dbReference type="AlphaFoldDB" id="A0A0C9YV60"/>
<evidence type="ECO:0000313" key="1">
    <source>
        <dbReference type="EMBL" id="KIK14037.1"/>
    </source>
</evidence>
<gene>
    <name evidence="1" type="ORF">PISMIDRAFT_17573</name>
</gene>
<reference evidence="2" key="2">
    <citation type="submission" date="2015-01" db="EMBL/GenBank/DDBJ databases">
        <title>Evolutionary Origins and Diversification of the Mycorrhizal Mutualists.</title>
        <authorList>
            <consortium name="DOE Joint Genome Institute"/>
            <consortium name="Mycorrhizal Genomics Consortium"/>
            <person name="Kohler A."/>
            <person name="Kuo A."/>
            <person name="Nagy L.G."/>
            <person name="Floudas D."/>
            <person name="Copeland A."/>
            <person name="Barry K.W."/>
            <person name="Cichocki N."/>
            <person name="Veneault-Fourrey C."/>
            <person name="LaButti K."/>
            <person name="Lindquist E.A."/>
            <person name="Lipzen A."/>
            <person name="Lundell T."/>
            <person name="Morin E."/>
            <person name="Murat C."/>
            <person name="Riley R."/>
            <person name="Ohm R."/>
            <person name="Sun H."/>
            <person name="Tunlid A."/>
            <person name="Henrissat B."/>
            <person name="Grigoriev I.V."/>
            <person name="Hibbett D.S."/>
            <person name="Martin F."/>
        </authorList>
    </citation>
    <scope>NUCLEOTIDE SEQUENCE [LARGE SCALE GENOMIC DNA]</scope>
    <source>
        <strain evidence="2">441</strain>
    </source>
</reference>
<keyword evidence="2" id="KW-1185">Reference proteome</keyword>
<organism evidence="1 2">
    <name type="scientific">Pisolithus microcarpus 441</name>
    <dbReference type="NCBI Taxonomy" id="765257"/>
    <lineage>
        <taxon>Eukaryota</taxon>
        <taxon>Fungi</taxon>
        <taxon>Dikarya</taxon>
        <taxon>Basidiomycota</taxon>
        <taxon>Agaricomycotina</taxon>
        <taxon>Agaricomycetes</taxon>
        <taxon>Agaricomycetidae</taxon>
        <taxon>Boletales</taxon>
        <taxon>Sclerodermatineae</taxon>
        <taxon>Pisolithaceae</taxon>
        <taxon>Pisolithus</taxon>
    </lineage>
</organism>
<accession>A0A0C9YV60</accession>
<dbReference type="HOGENOM" id="CLU_2455581_0_0_1"/>
<dbReference type="EMBL" id="KN833959">
    <property type="protein sequence ID" value="KIK14037.1"/>
    <property type="molecule type" value="Genomic_DNA"/>
</dbReference>
<protein>
    <submittedName>
        <fullName evidence="1">Uncharacterized protein</fullName>
    </submittedName>
</protein>
<dbReference type="Proteomes" id="UP000054018">
    <property type="component" value="Unassembled WGS sequence"/>
</dbReference>
<sequence>MHSQDSPSCGPPEASSFLRRPEELRRFLDDIIKLATAAKSLLETHGGLREARAAHLAKYIHFASSAVRKVIFEQTVTRARSIWPRESVY</sequence>
<name>A0A0C9YV60_9AGAM</name>
<evidence type="ECO:0000313" key="2">
    <source>
        <dbReference type="Proteomes" id="UP000054018"/>
    </source>
</evidence>
<reference evidence="1 2" key="1">
    <citation type="submission" date="2014-04" db="EMBL/GenBank/DDBJ databases">
        <authorList>
            <consortium name="DOE Joint Genome Institute"/>
            <person name="Kuo A."/>
            <person name="Kohler A."/>
            <person name="Costa M.D."/>
            <person name="Nagy L.G."/>
            <person name="Floudas D."/>
            <person name="Copeland A."/>
            <person name="Barry K.W."/>
            <person name="Cichocki N."/>
            <person name="Veneault-Fourrey C."/>
            <person name="LaButti K."/>
            <person name="Lindquist E.A."/>
            <person name="Lipzen A."/>
            <person name="Lundell T."/>
            <person name="Morin E."/>
            <person name="Murat C."/>
            <person name="Sun H."/>
            <person name="Tunlid A."/>
            <person name="Henrissat B."/>
            <person name="Grigoriev I.V."/>
            <person name="Hibbett D.S."/>
            <person name="Martin F."/>
            <person name="Nordberg H.P."/>
            <person name="Cantor M.N."/>
            <person name="Hua S.X."/>
        </authorList>
    </citation>
    <scope>NUCLEOTIDE SEQUENCE [LARGE SCALE GENOMIC DNA]</scope>
    <source>
        <strain evidence="1 2">441</strain>
    </source>
</reference>